<evidence type="ECO:0000313" key="1">
    <source>
        <dbReference type="EMBL" id="OWZ07841.1"/>
    </source>
</evidence>
<evidence type="ECO:0000313" key="2">
    <source>
        <dbReference type="Proteomes" id="UP000198211"/>
    </source>
</evidence>
<protein>
    <submittedName>
        <fullName evidence="1">Uncharacterized protein</fullName>
    </submittedName>
</protein>
<organism evidence="1 2">
    <name type="scientific">Phytophthora megakarya</name>
    <dbReference type="NCBI Taxonomy" id="4795"/>
    <lineage>
        <taxon>Eukaryota</taxon>
        <taxon>Sar</taxon>
        <taxon>Stramenopiles</taxon>
        <taxon>Oomycota</taxon>
        <taxon>Peronosporomycetes</taxon>
        <taxon>Peronosporales</taxon>
        <taxon>Peronosporaceae</taxon>
        <taxon>Phytophthora</taxon>
    </lineage>
</organism>
<gene>
    <name evidence="1" type="ORF">PHMEG_00019713</name>
</gene>
<sequence length="171" mass="18098">MDAVDYVPESLPQIGDHKSSQLSCYLGSSAPSVTPPPVLISGSSVPFSMSSDDDISSSQLAQQMLLIGLSTSQGSTASVIYEGHRADTSNPRQVQHGCHGFKVVRLLCLLMSNQTAGIVADANRHKRGIYRRSPSYDLSCGCGSTALRTLNAGARPFSSIIGLRNLLGSDE</sequence>
<dbReference type="Proteomes" id="UP000198211">
    <property type="component" value="Unassembled WGS sequence"/>
</dbReference>
<dbReference type="AlphaFoldDB" id="A0A225VQL7"/>
<comment type="caution">
    <text evidence="1">The sequence shown here is derived from an EMBL/GenBank/DDBJ whole genome shotgun (WGS) entry which is preliminary data.</text>
</comment>
<name>A0A225VQL7_9STRA</name>
<keyword evidence="2" id="KW-1185">Reference proteome</keyword>
<accession>A0A225VQL7</accession>
<dbReference type="EMBL" id="NBNE01003379">
    <property type="protein sequence ID" value="OWZ07841.1"/>
    <property type="molecule type" value="Genomic_DNA"/>
</dbReference>
<proteinExistence type="predicted"/>
<reference evidence="2" key="1">
    <citation type="submission" date="2017-03" db="EMBL/GenBank/DDBJ databases">
        <title>Phytopthora megakarya and P. palmivora, two closely related causual agents of cacao black pod achieved similar genome size and gene model numbers by different mechanisms.</title>
        <authorList>
            <person name="Ali S."/>
            <person name="Shao J."/>
            <person name="Larry D.J."/>
            <person name="Kronmiller B."/>
            <person name="Shen D."/>
            <person name="Strem M.D."/>
            <person name="Melnick R.L."/>
            <person name="Guiltinan M.J."/>
            <person name="Tyler B.M."/>
            <person name="Meinhardt L.W."/>
            <person name="Bailey B.A."/>
        </authorList>
    </citation>
    <scope>NUCLEOTIDE SEQUENCE [LARGE SCALE GENOMIC DNA]</scope>
    <source>
        <strain evidence="2">zdho120</strain>
    </source>
</reference>